<name>A0A917Y062_9ACTN</name>
<organism evidence="1 2">
    <name type="scientific">Streptomyces albiflavescens</name>
    <dbReference type="NCBI Taxonomy" id="1623582"/>
    <lineage>
        <taxon>Bacteria</taxon>
        <taxon>Bacillati</taxon>
        <taxon>Actinomycetota</taxon>
        <taxon>Actinomycetes</taxon>
        <taxon>Kitasatosporales</taxon>
        <taxon>Streptomycetaceae</taxon>
        <taxon>Streptomyces</taxon>
    </lineage>
</organism>
<evidence type="ECO:0000313" key="2">
    <source>
        <dbReference type="Proteomes" id="UP000600365"/>
    </source>
</evidence>
<accession>A0A917Y062</accession>
<dbReference type="AlphaFoldDB" id="A0A917Y062"/>
<dbReference type="EMBL" id="BMMM01000004">
    <property type="protein sequence ID" value="GGN61936.1"/>
    <property type="molecule type" value="Genomic_DNA"/>
</dbReference>
<reference evidence="1 2" key="1">
    <citation type="journal article" date="2014" name="Int. J. Syst. Evol. Microbiol.">
        <title>Complete genome sequence of Corynebacterium casei LMG S-19264T (=DSM 44701T), isolated from a smear-ripened cheese.</title>
        <authorList>
            <consortium name="US DOE Joint Genome Institute (JGI-PGF)"/>
            <person name="Walter F."/>
            <person name="Albersmeier A."/>
            <person name="Kalinowski J."/>
            <person name="Ruckert C."/>
        </authorList>
    </citation>
    <scope>NUCLEOTIDE SEQUENCE [LARGE SCALE GENOMIC DNA]</scope>
    <source>
        <strain evidence="1 2">CGMCC 4.7111</strain>
    </source>
</reference>
<proteinExistence type="predicted"/>
<dbReference type="Proteomes" id="UP000600365">
    <property type="component" value="Unassembled WGS sequence"/>
</dbReference>
<dbReference type="SUPFAM" id="SSF53756">
    <property type="entry name" value="UDP-Glycosyltransferase/glycogen phosphorylase"/>
    <property type="match status" value="1"/>
</dbReference>
<keyword evidence="2" id="KW-1185">Reference proteome</keyword>
<comment type="caution">
    <text evidence="1">The sequence shown here is derived from an EMBL/GenBank/DDBJ whole genome shotgun (WGS) entry which is preliminary data.</text>
</comment>
<evidence type="ECO:0008006" key="3">
    <source>
        <dbReference type="Google" id="ProtNLM"/>
    </source>
</evidence>
<sequence length="561" mass="60181">MQRSLVKTVAILVKNGIGFGHLRRAVLIAEAIQSRGRLKPVIISQASSLSLFKNTPVDVINFPLLHRVSSAVAEDAYTAILDRLLDKLDPAVVVEDTYPDPRYLALPSLAHRPRLLVMRRLDGASFDHLRTQGRFAAFDKILIAQSRADFAREGHSGDSAAAVECSGRFSFVGNLSYTPASEEIARTRAEYAPHGEPLVVVNGGAGGDQMPDGYGDRLFGACAQVAERLLITGHRARFVFVTGPYYAGKPLSETANVTVRRYEPRLAALLAAAHVAVIKPGNNALSEALSGQAHLVLVPDVSFLEGLDEHAGRVADHYGGATSTADPDALEPLVREALARPPRTERPKANHEGLLQTLDAIEDLADAVEPRVLKRQLMLALTLGEGRDVTGLRDVLPPLLGSAVPLDGTSVPDADSPPSESVLRRGERAGIVALPAGEPPSVPPQELVDRGARLAITPAPVPRAITRWIQLAPAVPALGVLAAEYVVARKGSLDENLRQIARTATHNETACAIVDLSRLADDDSVKHYLHGLAEWLGTQPVTLLSSEETIARVTQRLLEQS</sequence>
<evidence type="ECO:0000313" key="1">
    <source>
        <dbReference type="EMBL" id="GGN61936.1"/>
    </source>
</evidence>
<protein>
    <recommendedName>
        <fullName evidence="3">Glycosyl transferase family 28 C-terminal domain-containing protein</fullName>
    </recommendedName>
</protein>
<dbReference type="Gene3D" id="3.40.50.2000">
    <property type="entry name" value="Glycogen Phosphorylase B"/>
    <property type="match status" value="1"/>
</dbReference>
<gene>
    <name evidence="1" type="ORF">GCM10011579_028700</name>
</gene>